<evidence type="ECO:0000256" key="1">
    <source>
        <dbReference type="ARBA" id="ARBA00023224"/>
    </source>
</evidence>
<dbReference type="eggNOG" id="COG0840">
    <property type="taxonomic scope" value="Bacteria"/>
</dbReference>
<organism evidence="5 6">
    <name type="scientific">Halobacteroides halobius (strain ATCC 35273 / DSM 5150 / MD-1)</name>
    <dbReference type="NCBI Taxonomy" id="748449"/>
    <lineage>
        <taxon>Bacteria</taxon>
        <taxon>Bacillati</taxon>
        <taxon>Bacillota</taxon>
        <taxon>Clostridia</taxon>
        <taxon>Halanaerobiales</taxon>
        <taxon>Halobacteroidaceae</taxon>
        <taxon>Halobacteroides</taxon>
    </lineage>
</organism>
<dbReference type="PANTHER" id="PTHR32089:SF114">
    <property type="entry name" value="METHYL-ACCEPTING CHEMOTAXIS PROTEIN MCPB"/>
    <property type="match status" value="1"/>
</dbReference>
<dbReference type="SMART" id="SM00283">
    <property type="entry name" value="MA"/>
    <property type="match status" value="1"/>
</dbReference>
<evidence type="ECO:0000313" key="5">
    <source>
        <dbReference type="EMBL" id="AGB41182.1"/>
    </source>
</evidence>
<protein>
    <submittedName>
        <fullName evidence="5">Methyl-accepting chemotaxis protein</fullName>
    </submittedName>
</protein>
<dbReference type="RefSeq" id="WP_015326904.1">
    <property type="nucleotide sequence ID" value="NC_019978.1"/>
</dbReference>
<dbReference type="STRING" id="748449.Halha_1235"/>
<dbReference type="GO" id="GO:0016020">
    <property type="term" value="C:membrane"/>
    <property type="evidence" value="ECO:0007669"/>
    <property type="project" value="InterPro"/>
</dbReference>
<dbReference type="Gene3D" id="1.10.287.950">
    <property type="entry name" value="Methyl-accepting chemotaxis protein"/>
    <property type="match status" value="1"/>
</dbReference>
<feature type="coiled-coil region" evidence="3">
    <location>
        <begin position="4"/>
        <end position="66"/>
    </location>
</feature>
<dbReference type="HOGENOM" id="CLU_1033529_0_0_9"/>
<evidence type="ECO:0000313" key="6">
    <source>
        <dbReference type="Proteomes" id="UP000010880"/>
    </source>
</evidence>
<feature type="domain" description="Methyl-accepting transducer" evidence="4">
    <location>
        <begin position="24"/>
        <end position="264"/>
    </location>
</feature>
<accession>L0K7C0</accession>
<dbReference type="SUPFAM" id="SSF58104">
    <property type="entry name" value="Methyl-accepting chemotaxis protein (MCP) signaling domain"/>
    <property type="match status" value="1"/>
</dbReference>
<proteinExistence type="predicted"/>
<reference evidence="6" key="1">
    <citation type="submission" date="2012-02" db="EMBL/GenBank/DDBJ databases">
        <title>The complete genome of Halobacteroides halobius DSM 5150.</title>
        <authorList>
            <person name="Lucas S."/>
            <person name="Copeland A."/>
            <person name="Lapidus A."/>
            <person name="Glavina del Rio T."/>
            <person name="Dalin E."/>
            <person name="Tice H."/>
            <person name="Bruce D."/>
            <person name="Goodwin L."/>
            <person name="Pitluck S."/>
            <person name="Peters L."/>
            <person name="Mikhailova N."/>
            <person name="Gu W."/>
            <person name="Kyrpides N."/>
            <person name="Mavromatis K."/>
            <person name="Ivanova N."/>
            <person name="Brettin T."/>
            <person name="Detter J.C."/>
            <person name="Han C."/>
            <person name="Larimer F."/>
            <person name="Land M."/>
            <person name="Hauser L."/>
            <person name="Markowitz V."/>
            <person name="Cheng J.-F."/>
            <person name="Hugenholtz P."/>
            <person name="Woyke T."/>
            <person name="Wu D."/>
            <person name="Tindall B."/>
            <person name="Pomrenke H."/>
            <person name="Brambilla E."/>
            <person name="Klenk H.-P."/>
            <person name="Eisen J.A."/>
        </authorList>
    </citation>
    <scope>NUCLEOTIDE SEQUENCE [LARGE SCALE GENOMIC DNA]</scope>
    <source>
        <strain evidence="6">ATCC 35273 / DSM 5150 / MD-1</strain>
    </source>
</reference>
<dbReference type="EMBL" id="CP003359">
    <property type="protein sequence ID" value="AGB41182.1"/>
    <property type="molecule type" value="Genomic_DNA"/>
</dbReference>
<name>L0K7C0_HALHC</name>
<keyword evidence="1 2" id="KW-0807">Transducer</keyword>
<dbReference type="KEGG" id="hhl:Halha_1235"/>
<evidence type="ECO:0000259" key="4">
    <source>
        <dbReference type="PROSITE" id="PS50111"/>
    </source>
</evidence>
<dbReference type="OrthoDB" id="9816519at2"/>
<dbReference type="GO" id="GO:0007165">
    <property type="term" value="P:signal transduction"/>
    <property type="evidence" value="ECO:0007669"/>
    <property type="project" value="UniProtKB-KW"/>
</dbReference>
<dbReference type="PANTHER" id="PTHR32089">
    <property type="entry name" value="METHYL-ACCEPTING CHEMOTAXIS PROTEIN MCPB"/>
    <property type="match status" value="1"/>
</dbReference>
<sequence>MFGNQKLKTELEEIKAENKRLKSKLNDKETELKQLRNTSSNINNLKEKLHKLKESTKKQMKQMEQEDNWIIDQVNEINDQLEDVLVENEIGEEIIDDMRADLKNSQSKLNNFHKTFNQLQQEISDITQFTAEIDDIADQTNLLALNASIEAARASGSSTNSGAGFSVVAEEIKELATQTSNLLENITVSTRNIYQLLSDSETGIDKLATHLDANKELAQKLDSQFSNIVEIIDQAFIKVTEINEAGDQHLNLGNQVINNLEEADSVLEK</sequence>
<evidence type="ECO:0000256" key="2">
    <source>
        <dbReference type="PROSITE-ProRule" id="PRU00284"/>
    </source>
</evidence>
<gene>
    <name evidence="5" type="ordered locus">Halha_1235</name>
</gene>
<evidence type="ECO:0000256" key="3">
    <source>
        <dbReference type="SAM" id="Coils"/>
    </source>
</evidence>
<keyword evidence="3" id="KW-0175">Coiled coil</keyword>
<dbReference type="AlphaFoldDB" id="L0K7C0"/>
<dbReference type="Proteomes" id="UP000010880">
    <property type="component" value="Chromosome"/>
</dbReference>
<keyword evidence="6" id="KW-1185">Reference proteome</keyword>
<dbReference type="InterPro" id="IPR004089">
    <property type="entry name" value="MCPsignal_dom"/>
</dbReference>
<dbReference type="Pfam" id="PF00015">
    <property type="entry name" value="MCPsignal"/>
    <property type="match status" value="1"/>
</dbReference>
<dbReference type="PROSITE" id="PS50111">
    <property type="entry name" value="CHEMOTAXIS_TRANSDUC_2"/>
    <property type="match status" value="1"/>
</dbReference>